<dbReference type="Pfam" id="PF00248">
    <property type="entry name" value="Aldo_ket_red"/>
    <property type="match status" value="1"/>
</dbReference>
<dbReference type="InterPro" id="IPR023210">
    <property type="entry name" value="NADP_OxRdtase_dom"/>
</dbReference>
<feature type="domain" description="NADP-dependent oxidoreductase" evidence="2">
    <location>
        <begin position="15"/>
        <end position="309"/>
    </location>
</feature>
<comment type="caution">
    <text evidence="3">The sequence shown here is derived from an EMBL/GenBank/DDBJ whole genome shotgun (WGS) entry which is preliminary data.</text>
</comment>
<sequence length="332" mass="36119">MQTRVLGTELTVSAVGLGAMALSEQNYGPVDEAEAVRTLHEAIDGGVTLVDTAETYGHDHANELLLGRALGHRRDHVVLSTKFGLEFDARTKSIRVAGAPDTVKASCEASLRRLRTDHIDLYYQHRVNPAYPVEDVFGVLSELVAEGKVRYLGMSEPGIDSLRRAHAVHPITAVQNEYSLFTRDPETELLPVLRELGIGLVCFGPLGRGVLTGRFRTEEDFPAGDFRRLLPRFQGENLRRNVALVDRLGELASGLGCTSVQLALAWLLTRGPDVVPIPGMETRERLRHNLHAADLELGAATLAAIEEVIPTGALGSRYGARFDELSNAESAG</sequence>
<keyword evidence="1" id="KW-0560">Oxidoreductase</keyword>
<dbReference type="CDD" id="cd19076">
    <property type="entry name" value="AKR_AKR13A_13D"/>
    <property type="match status" value="1"/>
</dbReference>
<evidence type="ECO:0000259" key="2">
    <source>
        <dbReference type="Pfam" id="PF00248"/>
    </source>
</evidence>
<accession>A0ABN2MZ89</accession>
<dbReference type="PANTHER" id="PTHR43625:SF40">
    <property type="entry name" value="ALDO-KETO REDUCTASE YAKC [NADP(+)]"/>
    <property type="match status" value="1"/>
</dbReference>
<name>A0ABN2MZ89_9PSEU</name>
<dbReference type="InterPro" id="IPR050791">
    <property type="entry name" value="Aldo-Keto_reductase"/>
</dbReference>
<dbReference type="Gene3D" id="3.20.20.100">
    <property type="entry name" value="NADP-dependent oxidoreductase domain"/>
    <property type="match status" value="1"/>
</dbReference>
<reference evidence="3 4" key="1">
    <citation type="journal article" date="2019" name="Int. J. Syst. Evol. Microbiol.">
        <title>The Global Catalogue of Microorganisms (GCM) 10K type strain sequencing project: providing services to taxonomists for standard genome sequencing and annotation.</title>
        <authorList>
            <consortium name="The Broad Institute Genomics Platform"/>
            <consortium name="The Broad Institute Genome Sequencing Center for Infectious Disease"/>
            <person name="Wu L."/>
            <person name="Ma J."/>
        </authorList>
    </citation>
    <scope>NUCLEOTIDE SEQUENCE [LARGE SCALE GENOMIC DNA]</scope>
    <source>
        <strain evidence="3 4">JCM 16009</strain>
    </source>
</reference>
<evidence type="ECO:0000313" key="3">
    <source>
        <dbReference type="EMBL" id="GAA1845410.1"/>
    </source>
</evidence>
<evidence type="ECO:0000313" key="4">
    <source>
        <dbReference type="Proteomes" id="UP001500449"/>
    </source>
</evidence>
<dbReference type="InterPro" id="IPR036812">
    <property type="entry name" value="NAD(P)_OxRdtase_dom_sf"/>
</dbReference>
<gene>
    <name evidence="3" type="ORF">GCM10009836_26180</name>
</gene>
<evidence type="ECO:0000256" key="1">
    <source>
        <dbReference type="ARBA" id="ARBA00023002"/>
    </source>
</evidence>
<organism evidence="3 4">
    <name type="scientific">Pseudonocardia ailaonensis</name>
    <dbReference type="NCBI Taxonomy" id="367279"/>
    <lineage>
        <taxon>Bacteria</taxon>
        <taxon>Bacillati</taxon>
        <taxon>Actinomycetota</taxon>
        <taxon>Actinomycetes</taxon>
        <taxon>Pseudonocardiales</taxon>
        <taxon>Pseudonocardiaceae</taxon>
        <taxon>Pseudonocardia</taxon>
    </lineage>
</organism>
<dbReference type="SUPFAM" id="SSF51430">
    <property type="entry name" value="NAD(P)-linked oxidoreductase"/>
    <property type="match status" value="1"/>
</dbReference>
<dbReference type="EMBL" id="BAAAQK010000005">
    <property type="protein sequence ID" value="GAA1845410.1"/>
    <property type="molecule type" value="Genomic_DNA"/>
</dbReference>
<keyword evidence="4" id="KW-1185">Reference proteome</keyword>
<dbReference type="PANTHER" id="PTHR43625">
    <property type="entry name" value="AFLATOXIN B1 ALDEHYDE REDUCTASE"/>
    <property type="match status" value="1"/>
</dbReference>
<dbReference type="Proteomes" id="UP001500449">
    <property type="component" value="Unassembled WGS sequence"/>
</dbReference>
<dbReference type="RefSeq" id="WP_344415934.1">
    <property type="nucleotide sequence ID" value="NZ_BAAAQK010000005.1"/>
</dbReference>
<proteinExistence type="predicted"/>
<protein>
    <submittedName>
        <fullName evidence="3">Aldo/keto reductase</fullName>
    </submittedName>
</protein>